<dbReference type="PANTHER" id="PTHR32439:SF9">
    <property type="entry name" value="BLR3264 PROTEIN"/>
    <property type="match status" value="1"/>
</dbReference>
<comment type="caution">
    <text evidence="10">The sequence shown here is derived from an EMBL/GenBank/DDBJ whole genome shotgun (WGS) entry which is preliminary data.</text>
</comment>
<dbReference type="Gene3D" id="3.30.110.40">
    <property type="entry name" value="TusA-like domain"/>
    <property type="match status" value="1"/>
</dbReference>
<proteinExistence type="predicted"/>
<feature type="domain" description="Nitrite/Sulfite reductase ferredoxin-like" evidence="9">
    <location>
        <begin position="327"/>
        <end position="391"/>
    </location>
</feature>
<dbReference type="PROSITE" id="PS00365">
    <property type="entry name" value="NIR_SIR"/>
    <property type="match status" value="1"/>
</dbReference>
<dbReference type="GO" id="GO:0051539">
    <property type="term" value="F:4 iron, 4 sulfur cluster binding"/>
    <property type="evidence" value="ECO:0007669"/>
    <property type="project" value="UniProtKB-KW"/>
</dbReference>
<dbReference type="SUPFAM" id="SSF55124">
    <property type="entry name" value="Nitrite/Sulfite reductase N-terminal domain-like"/>
    <property type="match status" value="2"/>
</dbReference>
<evidence type="ECO:0000259" key="9">
    <source>
        <dbReference type="Pfam" id="PF03460"/>
    </source>
</evidence>
<keyword evidence="1" id="KW-0004">4Fe-4S</keyword>
<dbReference type="InterPro" id="IPR001455">
    <property type="entry name" value="TusA-like"/>
</dbReference>
<dbReference type="Pfam" id="PF01077">
    <property type="entry name" value="NIR_SIR"/>
    <property type="match status" value="2"/>
</dbReference>
<dbReference type="Pfam" id="PF03460">
    <property type="entry name" value="NIR_SIR_ferr"/>
    <property type="match status" value="2"/>
</dbReference>
<dbReference type="PRINTS" id="PR00397">
    <property type="entry name" value="SIROHAEM"/>
</dbReference>
<evidence type="ECO:0000256" key="3">
    <source>
        <dbReference type="ARBA" id="ARBA00022723"/>
    </source>
</evidence>
<dbReference type="InterPro" id="IPR006067">
    <property type="entry name" value="NO2/SO3_Rdtase_4Fe4S_dom"/>
</dbReference>
<keyword evidence="4" id="KW-0560">Oxidoreductase</keyword>
<dbReference type="GO" id="GO:0016491">
    <property type="term" value="F:oxidoreductase activity"/>
    <property type="evidence" value="ECO:0007669"/>
    <property type="project" value="UniProtKB-KW"/>
</dbReference>
<dbReference type="PANTHER" id="PTHR32439">
    <property type="entry name" value="FERREDOXIN--NITRITE REDUCTASE, CHLOROPLASTIC"/>
    <property type="match status" value="1"/>
</dbReference>
<evidence type="ECO:0000313" key="11">
    <source>
        <dbReference type="Proteomes" id="UP000534783"/>
    </source>
</evidence>
<dbReference type="InterPro" id="IPR005117">
    <property type="entry name" value="NiRdtase/SiRdtase_haem-b_fer"/>
</dbReference>
<dbReference type="CDD" id="cd00291">
    <property type="entry name" value="SirA_YedF_YeeD"/>
    <property type="match status" value="1"/>
</dbReference>
<evidence type="ECO:0000259" key="7">
    <source>
        <dbReference type="Pfam" id="PF01077"/>
    </source>
</evidence>
<evidence type="ECO:0000256" key="4">
    <source>
        <dbReference type="ARBA" id="ARBA00023002"/>
    </source>
</evidence>
<keyword evidence="5" id="KW-0408">Iron</keyword>
<evidence type="ECO:0000313" key="10">
    <source>
        <dbReference type="EMBL" id="NKE71441.1"/>
    </source>
</evidence>
<evidence type="ECO:0000259" key="8">
    <source>
        <dbReference type="Pfam" id="PF01206"/>
    </source>
</evidence>
<evidence type="ECO:0000256" key="2">
    <source>
        <dbReference type="ARBA" id="ARBA00022617"/>
    </source>
</evidence>
<protein>
    <submittedName>
        <fullName evidence="10">Sulfite reductase</fullName>
    </submittedName>
</protein>
<reference evidence="10 11" key="1">
    <citation type="journal article" date="2020" name="Nature">
        <title>Bacterial chemolithoautotrophy via manganese oxidation.</title>
        <authorList>
            <person name="Yu H."/>
            <person name="Leadbetter J.R."/>
        </authorList>
    </citation>
    <scope>NUCLEOTIDE SEQUENCE [LARGE SCALE GENOMIC DNA]</scope>
    <source>
        <strain evidence="10 11">Mn-1</strain>
    </source>
</reference>
<dbReference type="Gene3D" id="3.30.413.10">
    <property type="entry name" value="Sulfite Reductase Hemoprotein, domain 1"/>
    <property type="match status" value="2"/>
</dbReference>
<dbReference type="Gene3D" id="3.90.480.10">
    <property type="entry name" value="Sulfite Reductase Hemoprotein,Domain 2"/>
    <property type="match status" value="1"/>
</dbReference>
<dbReference type="InterPro" id="IPR045854">
    <property type="entry name" value="NO2/SO3_Rdtase_4Fe4S_sf"/>
</dbReference>
<accession>A0A7X6IB59</accession>
<dbReference type="Gene3D" id="1.20.120.330">
    <property type="entry name" value="Nucleotidyltransferases domain 2"/>
    <property type="match status" value="1"/>
</dbReference>
<organism evidence="10 11">
    <name type="scientific">Candidatus Manganitrophus noduliformans</name>
    <dbReference type="NCBI Taxonomy" id="2606439"/>
    <lineage>
        <taxon>Bacteria</taxon>
        <taxon>Pseudomonadati</taxon>
        <taxon>Nitrospirota</taxon>
        <taxon>Nitrospiria</taxon>
        <taxon>Candidatus Troglogloeales</taxon>
        <taxon>Candidatus Manganitrophaceae</taxon>
        <taxon>Candidatus Manganitrophus</taxon>
    </lineage>
</organism>
<dbReference type="SUPFAM" id="SSF64307">
    <property type="entry name" value="SirA-like"/>
    <property type="match status" value="1"/>
</dbReference>
<dbReference type="GO" id="GO:0046872">
    <property type="term" value="F:metal ion binding"/>
    <property type="evidence" value="ECO:0007669"/>
    <property type="project" value="UniProtKB-KW"/>
</dbReference>
<dbReference type="Pfam" id="PF01206">
    <property type="entry name" value="TusA"/>
    <property type="match status" value="1"/>
</dbReference>
<dbReference type="InterPro" id="IPR051329">
    <property type="entry name" value="NIR_SIR_4Fe-4S"/>
</dbReference>
<feature type="domain" description="UPF0033" evidence="8">
    <location>
        <begin position="735"/>
        <end position="803"/>
    </location>
</feature>
<dbReference type="InterPro" id="IPR006066">
    <property type="entry name" value="NO2/SO3_Rdtase_FeS/sirohaem_BS"/>
</dbReference>
<dbReference type="EMBL" id="VTOW01000002">
    <property type="protein sequence ID" value="NKE71441.1"/>
    <property type="molecule type" value="Genomic_DNA"/>
</dbReference>
<evidence type="ECO:0000256" key="1">
    <source>
        <dbReference type="ARBA" id="ARBA00022485"/>
    </source>
</evidence>
<evidence type="ECO:0000256" key="5">
    <source>
        <dbReference type="ARBA" id="ARBA00023004"/>
    </source>
</evidence>
<dbReference type="InterPro" id="IPR036868">
    <property type="entry name" value="TusA-like_sf"/>
</dbReference>
<dbReference type="InterPro" id="IPR036136">
    <property type="entry name" value="Nit/Sulf_reduc_fer-like_dom_sf"/>
</dbReference>
<dbReference type="SUPFAM" id="SSF56014">
    <property type="entry name" value="Nitrite and sulphite reductase 4Fe-4S domain-like"/>
    <property type="match status" value="2"/>
</dbReference>
<gene>
    <name evidence="10" type="ORF">MNODULE_11895</name>
</gene>
<name>A0A7X6IB59_9BACT</name>
<evidence type="ECO:0000256" key="6">
    <source>
        <dbReference type="ARBA" id="ARBA00023014"/>
    </source>
</evidence>
<dbReference type="RefSeq" id="WP_168060076.1">
    <property type="nucleotide sequence ID" value="NZ_VTOW01000002.1"/>
</dbReference>
<sequence>MGPIQTTLPEEIVKEIENFGLQVERLKKKEIPEEKFKRFRLQHGIYGQRQKGFQMVRVKIPSGVLNSRKLRALAEIAEHYSTGKGHVTTRQDIQYHFVKLDDITAVMTRLAESGLTTREACGNTVRNVTACHLAGVCPTELFDVTAISEKVAYYLLRNPINQDLPRKFKISFSGCQSECGLASIHDIGFIATSRDVQGRTEYGFKVFVGGGLGSHPKLAKLYTEFLPMEEVLPFCEAILKIFDANGDRKTKSKARMKFIIEKWGSDQFNNKVAEELALLKESGKVYPALPAPQPKAPSLELDLVQNGGNGHHGNAAYEKWFRTNIIPQPMPGICAVQIKLILGDITAAQLRGMADIVDRFSPDAIRTTHQQNLILHHVRRQDLPALYAALDRIGLAGAGAERAVDVIACPGADSCQLALTSSMGLGAAIVDRFEKDLPEFEDINGLRIRISGCPNSCGHHHIAGIGFHGVGKKVHGKLAPHYQLHLGGGVSAERSVIGASKLKIPAKNIPSAVIELIKAYRENRQGEEAFNQFIERFGRDALSARLEKFIQIPTPQEAPEYYQDYNGDQDFSLDDLGPGECAGTVIDMIEHHLRMGSQSIEKASAALARGQSDEAIADIKQAIMVCCRALLIPFGVDLPHEDQILKEFQHKLVEQGIVTERFENFTEDLGKWVSFDPQLESVRKTLDLADAFVRECHEAYDRLDAGLKLRKREPISSVIQNEVDMSVQKEVDASLDLSGVACPMNFVKTKLQLEEMDAGQLLEVIIDDGEPIRNVPRSVQAEGHKILKNEKLPDGHFKLVIEKV</sequence>
<keyword evidence="2" id="KW-0349">Heme</keyword>
<dbReference type="AlphaFoldDB" id="A0A7X6IB59"/>
<keyword evidence="3" id="KW-0479">Metal-binding</keyword>
<keyword evidence="11" id="KW-1185">Reference proteome</keyword>
<feature type="domain" description="Nitrite/Sulfite reductase ferredoxin-like" evidence="9">
    <location>
        <begin position="46"/>
        <end position="112"/>
    </location>
</feature>
<feature type="domain" description="Nitrite/sulphite reductase 4Fe-4S" evidence="7">
    <location>
        <begin position="404"/>
        <end position="547"/>
    </location>
</feature>
<feature type="domain" description="Nitrite/sulphite reductase 4Fe-4S" evidence="7">
    <location>
        <begin position="121"/>
        <end position="276"/>
    </location>
</feature>
<dbReference type="GO" id="GO:0020037">
    <property type="term" value="F:heme binding"/>
    <property type="evidence" value="ECO:0007669"/>
    <property type="project" value="InterPro"/>
</dbReference>
<dbReference type="Proteomes" id="UP000534783">
    <property type="component" value="Unassembled WGS sequence"/>
</dbReference>
<keyword evidence="6" id="KW-0411">Iron-sulfur</keyword>